<dbReference type="InterPro" id="IPR004414">
    <property type="entry name" value="GatE"/>
</dbReference>
<dbReference type="SUPFAM" id="SSF89095">
    <property type="entry name" value="GatB/YqeY motif"/>
    <property type="match status" value="1"/>
</dbReference>
<dbReference type="GO" id="GO:0004812">
    <property type="term" value="F:aminoacyl-tRNA ligase activity"/>
    <property type="evidence" value="ECO:0007669"/>
    <property type="project" value="InterPro"/>
</dbReference>
<comment type="catalytic activity">
    <reaction evidence="5">
        <text>L-glutamyl-tRNA(Gln) + L-glutamine + ATP + H2O = L-glutaminyl-tRNA(Gln) + L-glutamate + ADP + phosphate + H(+)</text>
        <dbReference type="Rhea" id="RHEA:17521"/>
        <dbReference type="Rhea" id="RHEA-COMP:9681"/>
        <dbReference type="Rhea" id="RHEA-COMP:9684"/>
        <dbReference type="ChEBI" id="CHEBI:15377"/>
        <dbReference type="ChEBI" id="CHEBI:15378"/>
        <dbReference type="ChEBI" id="CHEBI:29985"/>
        <dbReference type="ChEBI" id="CHEBI:30616"/>
        <dbReference type="ChEBI" id="CHEBI:43474"/>
        <dbReference type="ChEBI" id="CHEBI:58359"/>
        <dbReference type="ChEBI" id="CHEBI:78520"/>
        <dbReference type="ChEBI" id="CHEBI:78521"/>
        <dbReference type="ChEBI" id="CHEBI:456216"/>
    </reaction>
</comment>
<evidence type="ECO:0000256" key="3">
    <source>
        <dbReference type="ARBA" id="ARBA00022840"/>
    </source>
</evidence>
<feature type="domain" description="Aspartyl/Glutamyl-tRNA(Gln) amidotransferase subunit B/E catalytic" evidence="7">
    <location>
        <begin position="17"/>
        <end position="455"/>
    </location>
</feature>
<dbReference type="SUPFAM" id="SSF55931">
    <property type="entry name" value="Glutamine synthetase/guanido kinase"/>
    <property type="match status" value="1"/>
</dbReference>
<dbReference type="NCBIfam" id="NF003107">
    <property type="entry name" value="PRK04028.1"/>
    <property type="match status" value="1"/>
</dbReference>
<keyword evidence="4" id="KW-0648">Protein biosynthesis</keyword>
<dbReference type="InterPro" id="IPR003789">
    <property type="entry name" value="Asn/Gln_tRNA_amidoTrase-B-like"/>
</dbReference>
<dbReference type="GO" id="GO:0050567">
    <property type="term" value="F:glutaminyl-tRNA synthase (glutamine-hydrolyzing) activity"/>
    <property type="evidence" value="ECO:0007669"/>
    <property type="project" value="TreeGrafter"/>
</dbReference>
<keyword evidence="3" id="KW-0067">ATP-binding</keyword>
<dbReference type="PANTHER" id="PTHR11659">
    <property type="entry name" value="GLUTAMYL-TRNA GLN AMIDOTRANSFERASE SUBUNIT B MITOCHONDRIAL AND PROKARYOTIC PET112-RELATED"/>
    <property type="match status" value="1"/>
</dbReference>
<evidence type="ECO:0000256" key="2">
    <source>
        <dbReference type="ARBA" id="ARBA00022741"/>
    </source>
</evidence>
<dbReference type="HAMAP" id="MF_00588">
    <property type="entry name" value="GatE"/>
    <property type="match status" value="1"/>
</dbReference>
<dbReference type="NCBIfam" id="TIGR00134">
    <property type="entry name" value="gatE_arch"/>
    <property type="match status" value="1"/>
</dbReference>
<sequence>MNHTDVANLDWRSLGLKVGHEVHYQLRTRRKLFCRCPAEFRHREPDYEVLRHMRPTLSELGEYDGTALMEFKTKKNVRYQLYADIDCTYEMDDTPPFPINGEALDIALRIGLLLNLNIVDEMHISRKQYLDGSIPTGFQRTAIIGVEGWVPFRGRKLGIIQLGLEEDACREVSDVGHDIVYRADRLGFPLVEVVTDATMHTPEEASAGARLIWRLLRSTGQVRTGPGAGRQDVNVSINGSTRVEIKGVPDTGLIRRLVAVEAFRQQQLLAIRDELRARGVSPESLKLESRELDRATVLGTGSPYLRRAADAGESVAAVRLAGFAGLLNRVIEPGLEFGYEFSERVRVIACLDRMPNIIYRGGSDEGLTDEDWGVIRELVNCGVNDEAVLAWGPAPDLRTAVNEIHLRAVDAAAGVPSETRQPHPDGTTGFERILPGPDRMYPDTDSPPTAISRERLDEIRKALPEPAWRTEERFRALGLPEDVAQSLVFSPRRGLFEKLTAGPGADPKLLGVALEQWSRWLSRQGFAVRQLSDEALAGLFERYRKGGFGREAIVHLMRGLCRGGALDALLAARGLGEVITGRKLETLAAAALKGATPDYAREPEACWRFLMGRAMRELRGRAQGRDVAAAVRKLAGR</sequence>
<gene>
    <name evidence="8" type="primary">gatE</name>
    <name evidence="8" type="ORF">ENN51_05830</name>
</gene>
<evidence type="ECO:0000259" key="7">
    <source>
        <dbReference type="Pfam" id="PF02934"/>
    </source>
</evidence>
<keyword evidence="1" id="KW-0436">Ligase</keyword>
<accession>A0A7V0XFG2</accession>
<dbReference type="Proteomes" id="UP000885672">
    <property type="component" value="Unassembled WGS sequence"/>
</dbReference>
<dbReference type="Pfam" id="PF02637">
    <property type="entry name" value="GatB_Yqey"/>
    <property type="match status" value="1"/>
</dbReference>
<dbReference type="EMBL" id="DSBX01000219">
    <property type="protein sequence ID" value="HDQ99784.1"/>
    <property type="molecule type" value="Genomic_DNA"/>
</dbReference>
<dbReference type="GO" id="GO:0005524">
    <property type="term" value="F:ATP binding"/>
    <property type="evidence" value="ECO:0007669"/>
    <property type="project" value="UniProtKB-KW"/>
</dbReference>
<protein>
    <submittedName>
        <fullName evidence="8">Glu-tRNA(Gln) amidotransferase subunit GatE</fullName>
    </submittedName>
</protein>
<dbReference type="InterPro" id="IPR006075">
    <property type="entry name" value="Asn/Gln-tRNA_Trfase_suB/E_cat"/>
</dbReference>
<dbReference type="GO" id="GO:0006412">
    <property type="term" value="P:translation"/>
    <property type="evidence" value="ECO:0007669"/>
    <property type="project" value="UniProtKB-KW"/>
</dbReference>
<dbReference type="InterPro" id="IPR018027">
    <property type="entry name" value="Asn/Gln_amidotransferase"/>
</dbReference>
<dbReference type="InterPro" id="IPR017959">
    <property type="entry name" value="Asn/Gln-tRNA_amidoTrfase_suB/E"/>
</dbReference>
<dbReference type="InterPro" id="IPR014746">
    <property type="entry name" value="Gln_synth/guanido_kin_cat_dom"/>
</dbReference>
<evidence type="ECO:0000256" key="1">
    <source>
        <dbReference type="ARBA" id="ARBA00022598"/>
    </source>
</evidence>
<dbReference type="SUPFAM" id="SSF55261">
    <property type="entry name" value="GAD domain-like"/>
    <property type="match status" value="1"/>
</dbReference>
<evidence type="ECO:0000256" key="4">
    <source>
        <dbReference type="ARBA" id="ARBA00022917"/>
    </source>
</evidence>
<name>A0A7V0XFG2_UNCW3</name>
<evidence type="ECO:0000313" key="8">
    <source>
        <dbReference type="EMBL" id="HDQ99784.1"/>
    </source>
</evidence>
<dbReference type="PANTHER" id="PTHR11659:SF2">
    <property type="entry name" value="GLUTAMYL-TRNA(GLN) AMIDOTRANSFERASE SUBUNIT E"/>
    <property type="match status" value="1"/>
</dbReference>
<evidence type="ECO:0000256" key="5">
    <source>
        <dbReference type="ARBA" id="ARBA00047913"/>
    </source>
</evidence>
<evidence type="ECO:0000259" key="6">
    <source>
        <dbReference type="Pfam" id="PF02637"/>
    </source>
</evidence>
<feature type="domain" description="Asn/Gln amidotransferase" evidence="6">
    <location>
        <begin position="495"/>
        <end position="633"/>
    </location>
</feature>
<organism evidence="8">
    <name type="scientific">candidate division WOR-3 bacterium</name>
    <dbReference type="NCBI Taxonomy" id="2052148"/>
    <lineage>
        <taxon>Bacteria</taxon>
        <taxon>Bacteria division WOR-3</taxon>
    </lineage>
</organism>
<dbReference type="Gene3D" id="3.30.1360.30">
    <property type="entry name" value="GAD-like domain"/>
    <property type="match status" value="1"/>
</dbReference>
<dbReference type="GO" id="GO:0005737">
    <property type="term" value="C:cytoplasm"/>
    <property type="evidence" value="ECO:0007669"/>
    <property type="project" value="InterPro"/>
</dbReference>
<dbReference type="Pfam" id="PF02934">
    <property type="entry name" value="GatB_N"/>
    <property type="match status" value="1"/>
</dbReference>
<keyword evidence="2" id="KW-0547">Nucleotide-binding</keyword>
<dbReference type="InterPro" id="IPR004115">
    <property type="entry name" value="GAD-like_sf"/>
</dbReference>
<dbReference type="AlphaFoldDB" id="A0A7V0XFG2"/>
<comment type="caution">
    <text evidence="8">The sequence shown here is derived from an EMBL/GenBank/DDBJ whole genome shotgun (WGS) entry which is preliminary data.</text>
</comment>
<proteinExistence type="inferred from homology"/>
<reference evidence="8" key="1">
    <citation type="journal article" date="2020" name="mSystems">
        <title>Genome- and Community-Level Interaction Insights into Carbon Utilization and Element Cycling Functions of Hydrothermarchaeota in Hydrothermal Sediment.</title>
        <authorList>
            <person name="Zhou Z."/>
            <person name="Liu Y."/>
            <person name="Xu W."/>
            <person name="Pan J."/>
            <person name="Luo Z.H."/>
            <person name="Li M."/>
        </authorList>
    </citation>
    <scope>NUCLEOTIDE SEQUENCE [LARGE SCALE GENOMIC DNA]</scope>
    <source>
        <strain evidence="8">SpSt-1182</strain>
    </source>
</reference>
<dbReference type="GO" id="GO:0070681">
    <property type="term" value="P:glutaminyl-tRNAGln biosynthesis via transamidation"/>
    <property type="evidence" value="ECO:0007669"/>
    <property type="project" value="TreeGrafter"/>
</dbReference>